<gene>
    <name evidence="1" type="ORF">A6769_06890</name>
</gene>
<dbReference type="Proteomes" id="UP000252085">
    <property type="component" value="Unassembled WGS sequence"/>
</dbReference>
<accession>A0A367RUS5</accession>
<evidence type="ECO:0000313" key="1">
    <source>
        <dbReference type="EMBL" id="RCJ39473.1"/>
    </source>
</evidence>
<protein>
    <submittedName>
        <fullName evidence="1">Uncharacterized protein</fullName>
    </submittedName>
</protein>
<proteinExistence type="predicted"/>
<evidence type="ECO:0000313" key="2">
    <source>
        <dbReference type="Proteomes" id="UP000252085"/>
    </source>
</evidence>
<dbReference type="EMBL" id="LXQE01000096">
    <property type="protein sequence ID" value="RCJ39473.1"/>
    <property type="molecule type" value="Genomic_DNA"/>
</dbReference>
<sequence length="66" mass="7560">MSARKFRVNLSEKDSEYLKEIAQKMNTSESEVIRKGLKLIALYAEDEENSLILKNEKSGDQTLVIL</sequence>
<dbReference type="AlphaFoldDB" id="A0A367RUS5"/>
<organism evidence="1 2">
    <name type="scientific">Nostoc punctiforme NIES-2108</name>
    <dbReference type="NCBI Taxonomy" id="1356359"/>
    <lineage>
        <taxon>Bacteria</taxon>
        <taxon>Bacillati</taxon>
        <taxon>Cyanobacteriota</taxon>
        <taxon>Cyanophyceae</taxon>
        <taxon>Nostocales</taxon>
        <taxon>Nostocaceae</taxon>
        <taxon>Nostoc</taxon>
    </lineage>
</organism>
<reference evidence="1 2" key="1">
    <citation type="submission" date="2016-04" db="EMBL/GenBank/DDBJ databases">
        <authorList>
            <person name="Evans L.H."/>
            <person name="Alamgir A."/>
            <person name="Owens N."/>
            <person name="Weber N.D."/>
            <person name="Virtaneva K."/>
            <person name="Barbian K."/>
            <person name="Babar A."/>
            <person name="Rosenke K."/>
        </authorList>
    </citation>
    <scope>NUCLEOTIDE SEQUENCE [LARGE SCALE GENOMIC DNA]</scope>
    <source>
        <strain evidence="1">NIES-2108</strain>
    </source>
</reference>
<comment type="caution">
    <text evidence="1">The sequence shown here is derived from an EMBL/GenBank/DDBJ whole genome shotgun (WGS) entry which is preliminary data.</text>
</comment>
<name>A0A367RUS5_NOSPU</name>